<dbReference type="WBParaSite" id="SRAE_2000078600.1">
    <property type="protein sequence ID" value="SRAE_2000078600.1"/>
    <property type="gene ID" value="WBGene00260986"/>
</dbReference>
<dbReference type="STRING" id="34506.A0A090L8L5"/>
<reference evidence="2 3" key="1">
    <citation type="submission" date="2014-09" db="EMBL/GenBank/DDBJ databases">
        <authorList>
            <person name="Martin A.A."/>
        </authorList>
    </citation>
    <scope>NUCLEOTIDE SEQUENCE</scope>
    <source>
        <strain evidence="3">ED321</strain>
        <strain evidence="2">ED321 Heterogonic</strain>
    </source>
</reference>
<evidence type="ECO:0000313" key="5">
    <source>
        <dbReference type="WormBase" id="SRAE_2000078600"/>
    </source>
</evidence>
<name>A0A090L8L5_STRRB</name>
<dbReference type="EMBL" id="LN609529">
    <property type="protein sequence ID" value="CEF66116.1"/>
    <property type="molecule type" value="Genomic_DNA"/>
</dbReference>
<dbReference type="RefSeq" id="XP_024505316.1">
    <property type="nucleotide sequence ID" value="XM_024651660.1"/>
</dbReference>
<dbReference type="Proteomes" id="UP000035682">
    <property type="component" value="Unplaced"/>
</dbReference>
<evidence type="ECO:0000313" key="3">
    <source>
        <dbReference type="Proteomes" id="UP000035682"/>
    </source>
</evidence>
<organism evidence="2">
    <name type="scientific">Strongyloides ratti</name>
    <name type="common">Parasitic roundworm</name>
    <dbReference type="NCBI Taxonomy" id="34506"/>
    <lineage>
        <taxon>Eukaryota</taxon>
        <taxon>Metazoa</taxon>
        <taxon>Ecdysozoa</taxon>
        <taxon>Nematoda</taxon>
        <taxon>Chromadorea</taxon>
        <taxon>Rhabditida</taxon>
        <taxon>Tylenchina</taxon>
        <taxon>Panagrolaimomorpha</taxon>
        <taxon>Strongyloidoidea</taxon>
        <taxon>Strongyloididae</taxon>
        <taxon>Strongyloides</taxon>
    </lineage>
</organism>
<gene>
    <name evidence="2 4 5" type="ORF">SRAE_2000078600</name>
</gene>
<proteinExistence type="predicted"/>
<accession>A0A090L8L5</accession>
<evidence type="ECO:0000313" key="2">
    <source>
        <dbReference type="EMBL" id="CEF66116.1"/>
    </source>
</evidence>
<reference evidence="4" key="2">
    <citation type="submission" date="2020-12" db="UniProtKB">
        <authorList>
            <consortium name="WormBaseParasite"/>
        </authorList>
    </citation>
    <scope>IDENTIFICATION</scope>
</reference>
<sequence>MTNNHDVVRLGFKKIDINFEKTKNNETLGVIIRQKNDYCMITKCESGSWGAKFLKMQDTIIKIDGITITNKDECVKQLTECMKNKSNGIIVVERPESIDAKVWAASVVNEESALSATAKMALMYSKNTNPPPPTSSTTQTPPISPTPKKNSVPNSTYGCKNFSFGQDVKDIVIAELERIKNGGLSTPTFSIMKQDTFEKGQRKTFVNDIVGEIPIVPDLSKPTMRSVGKIYMGK</sequence>
<protein>
    <submittedName>
        <fullName evidence="2 4">PDZ domain-containing protein</fullName>
    </submittedName>
</protein>
<dbReference type="AlphaFoldDB" id="A0A090L8L5"/>
<dbReference type="WormBase" id="SRAE_2000078600">
    <property type="protein sequence ID" value="SRP04154"/>
    <property type="gene ID" value="WBGene00260986"/>
</dbReference>
<evidence type="ECO:0000313" key="4">
    <source>
        <dbReference type="WBParaSite" id="SRAE_2000078600.1"/>
    </source>
</evidence>
<evidence type="ECO:0000256" key="1">
    <source>
        <dbReference type="SAM" id="MobiDB-lite"/>
    </source>
</evidence>
<dbReference type="SUPFAM" id="SSF50156">
    <property type="entry name" value="PDZ domain-like"/>
    <property type="match status" value="1"/>
</dbReference>
<dbReference type="CTD" id="36378480"/>
<dbReference type="InterPro" id="IPR036034">
    <property type="entry name" value="PDZ_sf"/>
</dbReference>
<keyword evidence="3" id="KW-1185">Reference proteome</keyword>
<dbReference type="InterPro" id="IPR040264">
    <property type="entry name" value="T15H9.4-like"/>
</dbReference>
<feature type="region of interest" description="Disordered" evidence="1">
    <location>
        <begin position="124"/>
        <end position="155"/>
    </location>
</feature>
<dbReference type="GeneID" id="36378480"/>
<dbReference type="PANTHER" id="PTHR31327">
    <property type="entry name" value="SPERM MEIOSIS PDZ DOMAIN CONTAINING PROTEINS-RELATED"/>
    <property type="match status" value="1"/>
</dbReference>